<evidence type="ECO:0000313" key="3">
    <source>
        <dbReference type="Proteomes" id="UP000001628"/>
    </source>
</evidence>
<protein>
    <submittedName>
        <fullName evidence="2">Uncharacterized protein</fullName>
    </submittedName>
</protein>
<sequence length="130" mass="14367">MQSEIIDLRIRRDAALKQVWGLPAISPGLARVLSNGELERSNRRTTLQAMLEIPTSDVLCAKKGPSESRPSTTADITPSTPRDSALSPKQPPWGAQVHPHRQYQPSSLLSFDLHLDFTKFHPALPQLIPA</sequence>
<dbReference type="InParanoid" id="C1G8F7"/>
<dbReference type="Proteomes" id="UP000001628">
    <property type="component" value="Unassembled WGS sequence"/>
</dbReference>
<dbReference type="RefSeq" id="XP_010759500.1">
    <property type="nucleotide sequence ID" value="XM_010761198.1"/>
</dbReference>
<dbReference type="KEGG" id="pbn:PADG_03543"/>
<name>C1G8F7_PARBD</name>
<keyword evidence="3" id="KW-1185">Reference proteome</keyword>
<gene>
    <name evidence="2" type="ORF">PADG_03543</name>
</gene>
<dbReference type="HOGENOM" id="CLU_1938799_0_0_1"/>
<dbReference type="VEuPathDB" id="FungiDB:PADG_03543"/>
<proteinExistence type="predicted"/>
<dbReference type="GeneID" id="22582835"/>
<evidence type="ECO:0000313" key="2">
    <source>
        <dbReference type="EMBL" id="EEH47459.1"/>
    </source>
</evidence>
<accession>C1G8F7</accession>
<dbReference type="EMBL" id="KN275960">
    <property type="protein sequence ID" value="EEH47459.1"/>
    <property type="molecule type" value="Genomic_DNA"/>
</dbReference>
<dbReference type="AlphaFoldDB" id="C1G8F7"/>
<organism evidence="2 3">
    <name type="scientific">Paracoccidioides brasiliensis (strain Pb18)</name>
    <dbReference type="NCBI Taxonomy" id="502780"/>
    <lineage>
        <taxon>Eukaryota</taxon>
        <taxon>Fungi</taxon>
        <taxon>Dikarya</taxon>
        <taxon>Ascomycota</taxon>
        <taxon>Pezizomycotina</taxon>
        <taxon>Eurotiomycetes</taxon>
        <taxon>Eurotiomycetidae</taxon>
        <taxon>Onygenales</taxon>
        <taxon>Ajellomycetaceae</taxon>
        <taxon>Paracoccidioides</taxon>
    </lineage>
</organism>
<feature type="region of interest" description="Disordered" evidence="1">
    <location>
        <begin position="60"/>
        <end position="101"/>
    </location>
</feature>
<evidence type="ECO:0000256" key="1">
    <source>
        <dbReference type="SAM" id="MobiDB-lite"/>
    </source>
</evidence>
<reference evidence="2 3" key="1">
    <citation type="journal article" date="2011" name="PLoS Genet.">
        <title>Comparative genomic analysis of human fungal pathogens causing paracoccidioidomycosis.</title>
        <authorList>
            <person name="Desjardins C.A."/>
            <person name="Champion M.D."/>
            <person name="Holder J.W."/>
            <person name="Muszewska A."/>
            <person name="Goldberg J."/>
            <person name="Bailao A.M."/>
            <person name="Brigido M.M."/>
            <person name="Ferreira M.E."/>
            <person name="Garcia A.M."/>
            <person name="Grynberg M."/>
            <person name="Gujja S."/>
            <person name="Heiman D.I."/>
            <person name="Henn M.R."/>
            <person name="Kodira C.D."/>
            <person name="Leon-Narvaez H."/>
            <person name="Longo L.V."/>
            <person name="Ma L.J."/>
            <person name="Malavazi I."/>
            <person name="Matsuo A.L."/>
            <person name="Morais F.V."/>
            <person name="Pereira M."/>
            <person name="Rodriguez-Brito S."/>
            <person name="Sakthikumar S."/>
            <person name="Salem-Izacc S.M."/>
            <person name="Sykes S.M."/>
            <person name="Teixeira M.M."/>
            <person name="Vallejo M.C."/>
            <person name="Walter M.E."/>
            <person name="Yandava C."/>
            <person name="Young S."/>
            <person name="Zeng Q."/>
            <person name="Zucker J."/>
            <person name="Felipe M.S."/>
            <person name="Goldman G.H."/>
            <person name="Haas B.J."/>
            <person name="McEwen J.G."/>
            <person name="Nino-Vega G."/>
            <person name="Puccia R."/>
            <person name="San-Blas G."/>
            <person name="Soares C.M."/>
            <person name="Birren B.W."/>
            <person name="Cuomo C.A."/>
        </authorList>
    </citation>
    <scope>NUCLEOTIDE SEQUENCE [LARGE SCALE GENOMIC DNA]</scope>
    <source>
        <strain evidence="2 3">Pb18</strain>
    </source>
</reference>
<feature type="compositionally biased region" description="Polar residues" evidence="1">
    <location>
        <begin position="68"/>
        <end position="82"/>
    </location>
</feature>